<dbReference type="STRING" id="1390249.BHU72_05880"/>
<dbReference type="GO" id="GO:0051607">
    <property type="term" value="P:defense response to virus"/>
    <property type="evidence" value="ECO:0007669"/>
    <property type="project" value="UniProtKB-KW"/>
</dbReference>
<dbReference type="InterPro" id="IPR019267">
    <property type="entry name" value="CRISPR-assoc_Cas6_C"/>
</dbReference>
<evidence type="ECO:0000256" key="2">
    <source>
        <dbReference type="ARBA" id="ARBA00022759"/>
    </source>
</evidence>
<organism evidence="6 7">
    <name type="scientific">Desulfuribacillus stibiiarsenatis</name>
    <dbReference type="NCBI Taxonomy" id="1390249"/>
    <lineage>
        <taxon>Bacteria</taxon>
        <taxon>Bacillati</taxon>
        <taxon>Bacillota</taxon>
        <taxon>Desulfuribacillia</taxon>
        <taxon>Desulfuribacillales</taxon>
        <taxon>Desulfuribacillaceae</taxon>
        <taxon>Desulfuribacillus</taxon>
    </lineage>
</organism>
<evidence type="ECO:0000313" key="6">
    <source>
        <dbReference type="EMBL" id="OEH85139.1"/>
    </source>
</evidence>
<keyword evidence="4" id="KW-0051">Antiviral defense</keyword>
<sequence length="256" mass="28637">MQLKKISIQLLCQESGIIKGHGGAELHGLFFKAVENIDNELASEIHQMQYKPFSIGPLAGKLQRRDGVAQIEEGSICSFTLATLTERLTNSLPDMLEYLKKNLLVIGSAGFVVVEAKELISKETYYDFMAAGYQDSRINIEFTAPTCFRSSGKTLLFPEPELVFGSLQDKWEYFSEVQLPIVDFSQINVSKYELKTIMVPFKNYNLIGFKGICNYTLPSDSAEVMKWAVNSLSQFAAFSGVGYKTTMGMGQVRLMK</sequence>
<dbReference type="Pfam" id="PF10040">
    <property type="entry name" value="CRISPR_Cas6"/>
    <property type="match status" value="1"/>
</dbReference>
<dbReference type="GO" id="GO:0016788">
    <property type="term" value="F:hydrolase activity, acting on ester bonds"/>
    <property type="evidence" value="ECO:0007669"/>
    <property type="project" value="InterPro"/>
</dbReference>
<dbReference type="GO" id="GO:0004519">
    <property type="term" value="F:endonuclease activity"/>
    <property type="evidence" value="ECO:0007669"/>
    <property type="project" value="UniProtKB-KW"/>
</dbReference>
<dbReference type="OrthoDB" id="425607at2"/>
<keyword evidence="1" id="KW-0540">Nuclease</keyword>
<feature type="domain" description="CRISPR-associated protein Cas6 C-terminal" evidence="5">
    <location>
        <begin position="140"/>
        <end position="252"/>
    </location>
</feature>
<keyword evidence="3" id="KW-0378">Hydrolase</keyword>
<name>A0A1E5L596_9FIRM</name>
<dbReference type="NCBIfam" id="TIGR01877">
    <property type="entry name" value="cas_cas6"/>
    <property type="match status" value="1"/>
</dbReference>
<evidence type="ECO:0000256" key="4">
    <source>
        <dbReference type="ARBA" id="ARBA00023118"/>
    </source>
</evidence>
<evidence type="ECO:0000259" key="5">
    <source>
        <dbReference type="Pfam" id="PF10040"/>
    </source>
</evidence>
<accession>A0A1E5L596</accession>
<reference evidence="6 7" key="1">
    <citation type="submission" date="2016-09" db="EMBL/GenBank/DDBJ databases">
        <title>Desulfuribacillus arsenicus sp. nov., an obligately anaerobic, dissimilatory arsenic- and antimonate-reducing bacterium isolated from anoxic sediments.</title>
        <authorList>
            <person name="Abin C.A."/>
            <person name="Hollibaugh J.T."/>
        </authorList>
    </citation>
    <scope>NUCLEOTIDE SEQUENCE [LARGE SCALE GENOMIC DNA]</scope>
    <source>
        <strain evidence="6 7">MLFW-2</strain>
    </source>
</reference>
<protein>
    <submittedName>
        <fullName evidence="6">CRISPR-associated endoribonuclease Cas6</fullName>
    </submittedName>
</protein>
<evidence type="ECO:0000256" key="3">
    <source>
        <dbReference type="ARBA" id="ARBA00022801"/>
    </source>
</evidence>
<keyword evidence="2" id="KW-0255">Endonuclease</keyword>
<dbReference type="RefSeq" id="WP_069702466.1">
    <property type="nucleotide sequence ID" value="NZ_MJAT01000033.1"/>
</dbReference>
<dbReference type="InterPro" id="IPR045747">
    <property type="entry name" value="CRISPR-assoc_prot_Cas6_N_sf"/>
</dbReference>
<evidence type="ECO:0000256" key="1">
    <source>
        <dbReference type="ARBA" id="ARBA00022722"/>
    </source>
</evidence>
<dbReference type="Gene3D" id="3.30.70.1890">
    <property type="match status" value="1"/>
</dbReference>
<dbReference type="Gene3D" id="3.30.70.1900">
    <property type="match status" value="1"/>
</dbReference>
<comment type="caution">
    <text evidence="6">The sequence shown here is derived from an EMBL/GenBank/DDBJ whole genome shotgun (WGS) entry which is preliminary data.</text>
</comment>
<dbReference type="EMBL" id="MJAT01000033">
    <property type="protein sequence ID" value="OEH85139.1"/>
    <property type="molecule type" value="Genomic_DNA"/>
</dbReference>
<gene>
    <name evidence="6" type="ORF">BHU72_05880</name>
</gene>
<dbReference type="Proteomes" id="UP000095255">
    <property type="component" value="Unassembled WGS sequence"/>
</dbReference>
<dbReference type="InterPro" id="IPR010156">
    <property type="entry name" value="CRISPR-assoc_prot_Cas6"/>
</dbReference>
<evidence type="ECO:0000313" key="7">
    <source>
        <dbReference type="Proteomes" id="UP000095255"/>
    </source>
</evidence>
<dbReference type="AlphaFoldDB" id="A0A1E5L596"/>
<proteinExistence type="predicted"/>
<keyword evidence="7" id="KW-1185">Reference proteome</keyword>
<dbReference type="CDD" id="cd21141">
    <property type="entry name" value="Cas6_III-like"/>
    <property type="match status" value="1"/>
</dbReference>